<dbReference type="GO" id="GO:0035361">
    <property type="term" value="C:Cul8-RING ubiquitin ligase complex"/>
    <property type="evidence" value="ECO:0007669"/>
    <property type="project" value="TreeGrafter"/>
</dbReference>
<dbReference type="GO" id="GO:0031297">
    <property type="term" value="P:replication fork processing"/>
    <property type="evidence" value="ECO:0007669"/>
    <property type="project" value="InterPro"/>
</dbReference>
<feature type="compositionally biased region" description="Polar residues" evidence="1">
    <location>
        <begin position="835"/>
        <end position="847"/>
    </location>
</feature>
<feature type="compositionally biased region" description="Basic residues" evidence="1">
    <location>
        <begin position="559"/>
        <end position="568"/>
    </location>
</feature>
<dbReference type="RefSeq" id="XP_008714928.1">
    <property type="nucleotide sequence ID" value="XM_008716706.1"/>
</dbReference>
<dbReference type="GO" id="GO:0005634">
    <property type="term" value="C:nucleus"/>
    <property type="evidence" value="ECO:0007669"/>
    <property type="project" value="InterPro"/>
</dbReference>
<dbReference type="EMBL" id="KB822718">
    <property type="protein sequence ID" value="ETN43192.1"/>
    <property type="molecule type" value="Genomic_DNA"/>
</dbReference>
<dbReference type="Proteomes" id="UP000030752">
    <property type="component" value="Unassembled WGS sequence"/>
</dbReference>
<evidence type="ECO:0000256" key="1">
    <source>
        <dbReference type="SAM" id="MobiDB-lite"/>
    </source>
</evidence>
<dbReference type="STRING" id="1220924.W2S3C5"/>
<accession>W2S3C5</accession>
<dbReference type="VEuPathDB" id="FungiDB:HMPREF1541_02351"/>
<dbReference type="PANTHER" id="PTHR28122">
    <property type="entry name" value="E3 UBIQUITIN-PROTEIN LIGASE SUBSTRATE RECEPTOR MMS22"/>
    <property type="match status" value="1"/>
</dbReference>
<dbReference type="Pfam" id="PF09462">
    <property type="entry name" value="Mus7"/>
    <property type="match status" value="1"/>
</dbReference>
<feature type="compositionally biased region" description="Basic and acidic residues" evidence="1">
    <location>
        <begin position="348"/>
        <end position="357"/>
    </location>
</feature>
<dbReference type="HOGENOM" id="CLU_231646_0_0_1"/>
<gene>
    <name evidence="2" type="ORF">HMPREF1541_02351</name>
</gene>
<dbReference type="GeneID" id="19969690"/>
<feature type="compositionally biased region" description="Low complexity" evidence="1">
    <location>
        <begin position="146"/>
        <end position="164"/>
    </location>
</feature>
<feature type="region of interest" description="Disordered" evidence="1">
    <location>
        <begin position="131"/>
        <end position="188"/>
    </location>
</feature>
<dbReference type="InterPro" id="IPR019021">
    <property type="entry name" value="Mms22"/>
</dbReference>
<sequence length="2162" mass="241610">MADWRERGYVPDSDDEDEESLGKTSFGDQLSGSRIDQKPAATTDDLTILQDVEEDAAKSDELPASLVVSSPATHFEHSDAKRSHESGRKPSTEQPEKENSASTDDGAQRSRYGISVVAQLEAQLQHGLEVCRGIRLSPPPHPPPSEASSSPLSSPPESLVGSPERASTHQSTPRQALSAASDDIPSSTARWQNAATFRSLRHRTAAQLHPYSIDAVKHQTEWASRGLRPVRVRDLDDRLRYNIAKYRDESQAESAFQSSSMGSPPKRFSADENVEANEEDESQEPLRRLPSSTMQTLNAHDASDGDLDQLMGIRPKTFHAEGRNRRKKIVQNKNLPRQRLLPSVEIPGHPDEADRLTESSFSIFDMPPSPPRSGSLAAAIGPVSATPRRPPTPVISSDKQHGKRRIIEVSSSSEEIGSGGDLEDEDSSSGTSSNERPQNLVHIRRRIRGVLPASWLKLDAHQQKSKASTHASVRSPDKRPAKGVARHVPRRPIPSAGARPELLDFSSGGEESDSSSKQKVQASKLRPTSEPEGEDLVMDDLVEEDTIDRMLPGASRGRNTQKPRKKRQQRLDTSWVTDRTTQHATPYPNTTPAVNNRVGVTGLSKQKPKRLKMKSVPTQLSILDAPGLMGLSYAQQPQFLRVAARSKVPGRRAKPQDATQKFFKLANSQDTADVNEELSNWRTNRQTHRWAKSRQSTAFRLDEQHHPRQPFITSVQRFQDGHTTTTTHDSPNISNTVQLLKNSTAATLARLQQRSEADRGQLKSSVSHPAPIAPRRLQAGFVSWHSNRAGRGNFWSRMLERPTQLETIDPTSLTKKRVPRLAPSSRPRLAMEVQQAPQPRTLTSGSFPSRPKKLAKPVPTSAPVTTGQAMDNMAHTSEFVSIPQPAHRTHNTTIELAVSRAAAVIQPLAESRLELSSFITEGKLTAVIESAVTRKTLPEAIVAAETTLWTLKSKREICCTDDTAEIMAFIQETMDEALDIVSTKPGSNCISEACASVEPIIEFFNQGINSFNDSKRVDLILGMTQHLDAAITYISSQISESSNLSASLSLLNQFMILAFQVFMATRATTGPEWTASANWERARSVALELLVSTKGLQKLSEPSTSWEDIALDPDALLYLQSLMLVLHLTEAAGRHHDLDTLLLEAVKTSCGDSTTACLATAVLLVPTIYPLSFMDDRGVFRKHRTISFDAWSLLGPSLKAFLEDFMGKKQHRKESMAIGLKALEICLSLAADHAWVIPDTLLQLLFKYYGRNDMVELFAEPNILRAVERVSNYPVTDPGFSATDFDIFLRLVAIALEQRSLDLESSNNALSKKNKLIGLVFSLAPNYSRVMNEQEDIHAAVYQTMTNTYALYATLYSFAPRGCGPRVAQIENLLDFSTSHSRVRDLTIASWARMCRTAVVKGADPAEVKALSSLGHQMWRALASKVTTALNSEAVFGSFFVHKHNLDNCQPVMVQLANMLRNWMTAVSLCTVPADAEALVDADFLKEILRMLQFLQNHFEKLQSIHKVAFDALIAEYRKHDLDLSMLRLVRAVCMGVSPTLQAQAMRTAREIVSAILSSRDESTPRLEIVISIWFDIARQDVGTNRDRWDQYLESTSSLSLRLLANTGISQQCEALLLSHIVWKIPTYFELDPESLYSRWLKCILKPTSELRFEHILTSRVMWRNPGNLPLQELGDLMGDSQGRDMTLGVFKDYRTDIVRHIIRSIYGLQFTGPEDSQDLIEELVDEESGRRLLLNIAETMKSSWLRCYHAGGDDSYTQFVQAIVHEIEIYQFPGFKLDVWFTDPQRSEFPVAEDRFQLLFTRRPGSFNRELDVAFVTRFRQDNQKMSNTPRQTDWVQKMIAALSCSTSFEGTNFDSQPTMDGRLQVQFMQNVLSVYIQFTFSKGPRHAVWTIPVIQILIRVIKDIHLRKDLAETGRDEELAAMCMELLMHARQALDALVRWDAPRRRHVMMLAIKLIELASCCISRIHNFYMCNPESEIFEELIGPMVSMASAIHECITDKRFDARVGTDEPGPVPPGETAMTYIPRHVREGPVPGTVAEIRQMTVNDIDEALTRGCQPGGLGENWSFWSEDMCKTYTGWEAYLGQEINLLWTASQEFCRLASAIGVVDGDIGWQQWENLARYGSRSVPADPPVQEQEEQGPLLSFDCHNLADIEEALKYE</sequence>
<evidence type="ECO:0000313" key="2">
    <source>
        <dbReference type="EMBL" id="ETN43192.1"/>
    </source>
</evidence>
<proteinExistence type="predicted"/>
<feature type="compositionally biased region" description="Acidic residues" evidence="1">
    <location>
        <begin position="272"/>
        <end position="283"/>
    </location>
</feature>
<dbReference type="PANTHER" id="PTHR28122:SF1">
    <property type="entry name" value="E3 UBIQUITIN-PROTEIN LIGASE SUBSTRATE RECEPTOR MMS22"/>
    <property type="match status" value="1"/>
</dbReference>
<dbReference type="GO" id="GO:0000724">
    <property type="term" value="P:double-strand break repair via homologous recombination"/>
    <property type="evidence" value="ECO:0007669"/>
    <property type="project" value="TreeGrafter"/>
</dbReference>
<feature type="compositionally biased region" description="Basic and acidic residues" evidence="1">
    <location>
        <begin position="74"/>
        <end position="99"/>
    </location>
</feature>
<dbReference type="eggNOG" id="ENOG502QSDS">
    <property type="taxonomic scope" value="Eukaryota"/>
</dbReference>
<dbReference type="OrthoDB" id="2386201at2759"/>
<feature type="compositionally biased region" description="Polar residues" evidence="1">
    <location>
        <begin position="22"/>
        <end position="34"/>
    </location>
</feature>
<organism evidence="2 3">
    <name type="scientific">Cyphellophora europaea (strain CBS 101466)</name>
    <name type="common">Phialophora europaea</name>
    <dbReference type="NCBI Taxonomy" id="1220924"/>
    <lineage>
        <taxon>Eukaryota</taxon>
        <taxon>Fungi</taxon>
        <taxon>Dikarya</taxon>
        <taxon>Ascomycota</taxon>
        <taxon>Pezizomycotina</taxon>
        <taxon>Eurotiomycetes</taxon>
        <taxon>Chaetothyriomycetidae</taxon>
        <taxon>Chaetothyriales</taxon>
        <taxon>Cyphellophoraceae</taxon>
        <taxon>Cyphellophora</taxon>
    </lineage>
</organism>
<feature type="region of interest" description="Disordered" evidence="1">
    <location>
        <begin position="807"/>
        <end position="864"/>
    </location>
</feature>
<keyword evidence="3" id="KW-1185">Reference proteome</keyword>
<feature type="region of interest" description="Disordered" evidence="1">
    <location>
        <begin position="1"/>
        <end position="43"/>
    </location>
</feature>
<feature type="region of interest" description="Disordered" evidence="1">
    <location>
        <begin position="56"/>
        <end position="112"/>
    </location>
</feature>
<feature type="compositionally biased region" description="Acidic residues" evidence="1">
    <location>
        <begin position="531"/>
        <end position="546"/>
    </location>
</feature>
<dbReference type="InParanoid" id="W2S3C5"/>
<feature type="region of interest" description="Disordered" evidence="1">
    <location>
        <begin position="249"/>
        <end position="443"/>
    </location>
</feature>
<feature type="region of interest" description="Disordered" evidence="1">
    <location>
        <begin position="459"/>
        <end position="575"/>
    </location>
</feature>
<reference evidence="2 3" key="1">
    <citation type="submission" date="2013-03" db="EMBL/GenBank/DDBJ databases">
        <title>The Genome Sequence of Phialophora europaea CBS 101466.</title>
        <authorList>
            <consortium name="The Broad Institute Genomics Platform"/>
            <person name="Cuomo C."/>
            <person name="de Hoog S."/>
            <person name="Gorbushina A."/>
            <person name="Walker B."/>
            <person name="Young S.K."/>
            <person name="Zeng Q."/>
            <person name="Gargeya S."/>
            <person name="Fitzgerald M."/>
            <person name="Haas B."/>
            <person name="Abouelleil A."/>
            <person name="Allen A.W."/>
            <person name="Alvarado L."/>
            <person name="Arachchi H.M."/>
            <person name="Berlin A.M."/>
            <person name="Chapman S.B."/>
            <person name="Gainer-Dewar J."/>
            <person name="Goldberg J."/>
            <person name="Griggs A."/>
            <person name="Gujja S."/>
            <person name="Hansen M."/>
            <person name="Howarth C."/>
            <person name="Imamovic A."/>
            <person name="Ireland A."/>
            <person name="Larimer J."/>
            <person name="McCowan C."/>
            <person name="Murphy C."/>
            <person name="Pearson M."/>
            <person name="Poon T.W."/>
            <person name="Priest M."/>
            <person name="Roberts A."/>
            <person name="Saif S."/>
            <person name="Shea T."/>
            <person name="Sisk P."/>
            <person name="Sykes S."/>
            <person name="Wortman J."/>
            <person name="Nusbaum C."/>
            <person name="Birren B."/>
        </authorList>
    </citation>
    <scope>NUCLEOTIDE SEQUENCE [LARGE SCALE GENOMIC DNA]</scope>
    <source>
        <strain evidence="2 3">CBS 101466</strain>
    </source>
</reference>
<evidence type="ECO:0000313" key="3">
    <source>
        <dbReference type="Proteomes" id="UP000030752"/>
    </source>
</evidence>
<name>W2S3C5_CYPE1</name>
<protein>
    <submittedName>
        <fullName evidence="2">Uncharacterized protein</fullName>
    </submittedName>
</protein>